<organism evidence="1 2">
    <name type="scientific">Peteryoungia aggregata LMG 23059</name>
    <dbReference type="NCBI Taxonomy" id="1368425"/>
    <lineage>
        <taxon>Bacteria</taxon>
        <taxon>Pseudomonadati</taxon>
        <taxon>Pseudomonadota</taxon>
        <taxon>Alphaproteobacteria</taxon>
        <taxon>Hyphomicrobiales</taxon>
        <taxon>Rhizobiaceae</taxon>
        <taxon>Peteryoungia</taxon>
    </lineage>
</organism>
<dbReference type="Pfam" id="PF08922">
    <property type="entry name" value="DUF1905"/>
    <property type="match status" value="1"/>
</dbReference>
<dbReference type="InterPro" id="IPR015018">
    <property type="entry name" value="DUF1905"/>
</dbReference>
<accession>A0ABU0G9B5</accession>
<dbReference type="Proteomes" id="UP001238496">
    <property type="component" value="Unassembled WGS sequence"/>
</dbReference>
<gene>
    <name evidence="1" type="ORF">J2045_002984</name>
</gene>
<comment type="caution">
    <text evidence="1">The sequence shown here is derived from an EMBL/GenBank/DDBJ whole genome shotgun (WGS) entry which is preliminary data.</text>
</comment>
<proteinExistence type="predicted"/>
<dbReference type="Gene3D" id="2.40.30.100">
    <property type="entry name" value="AF2212/PG0164-like"/>
    <property type="match status" value="1"/>
</dbReference>
<dbReference type="InterPro" id="IPR037079">
    <property type="entry name" value="AF2212/PG0164-like_sf"/>
</dbReference>
<sequence length="100" mass="11054">MSTGRREIRFEAEVIRFDAPGGWHGAFLTEEATAEARFFGRANALGTIAVEVQIGASTARTCLFPDSRRKSYLLPLKAALRKREALVAGRWISVILTLCD</sequence>
<name>A0ABU0G9B5_9HYPH</name>
<dbReference type="EMBL" id="JAUSUW010000008">
    <property type="protein sequence ID" value="MDQ0421940.1"/>
    <property type="molecule type" value="Genomic_DNA"/>
</dbReference>
<keyword evidence="2" id="KW-1185">Reference proteome</keyword>
<evidence type="ECO:0000313" key="2">
    <source>
        <dbReference type="Proteomes" id="UP001238496"/>
    </source>
</evidence>
<protein>
    <recommendedName>
        <fullName evidence="3">DUF1905 domain-containing protein</fullName>
    </recommendedName>
</protein>
<evidence type="ECO:0000313" key="1">
    <source>
        <dbReference type="EMBL" id="MDQ0421940.1"/>
    </source>
</evidence>
<dbReference type="RefSeq" id="WP_307374065.1">
    <property type="nucleotide sequence ID" value="NZ_JAUSUW010000008.1"/>
</dbReference>
<reference evidence="1 2" key="1">
    <citation type="submission" date="2023-07" db="EMBL/GenBank/DDBJ databases">
        <title>Genomic Encyclopedia of Type Strains, Phase IV (KMG-IV): sequencing the most valuable type-strain genomes for metagenomic binning, comparative biology and taxonomic classification.</title>
        <authorList>
            <person name="Goeker M."/>
        </authorList>
    </citation>
    <scope>NUCLEOTIDE SEQUENCE [LARGE SCALE GENOMIC DNA]</scope>
    <source>
        <strain evidence="1 2">DSM 1111</strain>
    </source>
</reference>
<evidence type="ECO:0008006" key="3">
    <source>
        <dbReference type="Google" id="ProtNLM"/>
    </source>
</evidence>
<dbReference type="SUPFAM" id="SSF141694">
    <property type="entry name" value="AF2212/PG0164-like"/>
    <property type="match status" value="1"/>
</dbReference>